<sequence length="485" mass="54482">MNNRFSYSMAGAAAVLFLAAALISVPALALAVSVITAVMAYLKPKEGLLFLLIYFPMRSFLTEMAPGLKLAGDLIIIAITLRVLWDTRRDIRSWFRFHAFEYGFFAFLAIGVVSALLTGVEINAIIFQLRAFVITYLVFYAAKRLSLTKEDVISFLWVTTATAMLLVVQGLVEKLSVRTMMMPEAWVNRALSPNNRVRIYGWINNPNVFAVYLTIAFMCVMYLRSLVTARWVKILLFISAVLMMGVWTLTYSRGTWIGFAIGFVVYILLTRNWRAVAMTIAAIAIGVVLVNMPVASAARYIEANILNDVPRPAPSEGGDGPEITVEGQRLKETFELSTVELSKQTGRLFIVNKGFEIFTDNPIIGTGFATYGDSATKSYLSPIYEKYDIYFNIYSDNQYIQVIVQTGTLGVIAFAVFLLGMLAILWKRRDDHPMAIPVLSMLIGIFVCGLLYNIWEDKTFTTYFFLAMAIIVTYKDQLSGTFFRR</sequence>
<evidence type="ECO:0000313" key="8">
    <source>
        <dbReference type="Proteomes" id="UP000185568"/>
    </source>
</evidence>
<evidence type="ECO:0000256" key="4">
    <source>
        <dbReference type="ARBA" id="ARBA00023136"/>
    </source>
</evidence>
<dbReference type="Proteomes" id="UP000185568">
    <property type="component" value="Unassembled WGS sequence"/>
</dbReference>
<dbReference type="STRING" id="1714264.BTO30_01430"/>
<feature type="transmembrane region" description="Helical" evidence="5">
    <location>
        <begin position="280"/>
        <end position="301"/>
    </location>
</feature>
<name>A0A1Q8Q9S8_9BACI</name>
<feature type="transmembrane region" description="Helical" evidence="5">
    <location>
        <begin position="402"/>
        <end position="426"/>
    </location>
</feature>
<feature type="transmembrane region" description="Helical" evidence="5">
    <location>
        <begin position="154"/>
        <end position="172"/>
    </location>
</feature>
<protein>
    <recommendedName>
        <fullName evidence="6">O-antigen ligase-related domain-containing protein</fullName>
    </recommendedName>
</protein>
<evidence type="ECO:0000259" key="6">
    <source>
        <dbReference type="Pfam" id="PF04932"/>
    </source>
</evidence>
<keyword evidence="8" id="KW-1185">Reference proteome</keyword>
<reference evidence="7 8" key="1">
    <citation type="submission" date="2016-12" db="EMBL/GenBank/DDBJ databases">
        <title>Domibacillus antri genome sequencing.</title>
        <authorList>
            <person name="Verma A."/>
            <person name="Krishnamurthi S."/>
        </authorList>
    </citation>
    <scope>NUCLEOTIDE SEQUENCE [LARGE SCALE GENOMIC DNA]</scope>
    <source>
        <strain evidence="7 8">XD80</strain>
    </source>
</reference>
<gene>
    <name evidence="7" type="ORF">BTO30_01430</name>
</gene>
<dbReference type="EMBL" id="MSDU01000003">
    <property type="protein sequence ID" value="OLN24103.1"/>
    <property type="molecule type" value="Genomic_DNA"/>
</dbReference>
<evidence type="ECO:0000256" key="2">
    <source>
        <dbReference type="ARBA" id="ARBA00022692"/>
    </source>
</evidence>
<dbReference type="RefSeq" id="WP_075396921.1">
    <property type="nucleotide sequence ID" value="NZ_MSDU01000003.1"/>
</dbReference>
<evidence type="ECO:0000256" key="3">
    <source>
        <dbReference type="ARBA" id="ARBA00022989"/>
    </source>
</evidence>
<feature type="transmembrane region" description="Helical" evidence="5">
    <location>
        <begin position="122"/>
        <end position="142"/>
    </location>
</feature>
<keyword evidence="2 5" id="KW-0812">Transmembrane</keyword>
<feature type="domain" description="O-antigen ligase-related" evidence="6">
    <location>
        <begin position="239"/>
        <end position="415"/>
    </location>
</feature>
<proteinExistence type="predicted"/>
<dbReference type="GO" id="GO:0016020">
    <property type="term" value="C:membrane"/>
    <property type="evidence" value="ECO:0007669"/>
    <property type="project" value="UniProtKB-SubCell"/>
</dbReference>
<keyword evidence="3 5" id="KW-1133">Transmembrane helix</keyword>
<evidence type="ECO:0000313" key="7">
    <source>
        <dbReference type="EMBL" id="OLN24103.1"/>
    </source>
</evidence>
<feature type="transmembrane region" description="Helical" evidence="5">
    <location>
        <begin position="256"/>
        <end position="273"/>
    </location>
</feature>
<dbReference type="InterPro" id="IPR051533">
    <property type="entry name" value="WaaL-like"/>
</dbReference>
<dbReference type="InterPro" id="IPR007016">
    <property type="entry name" value="O-antigen_ligase-rel_domated"/>
</dbReference>
<feature type="transmembrane region" description="Helical" evidence="5">
    <location>
        <begin position="97"/>
        <end position="116"/>
    </location>
</feature>
<feature type="transmembrane region" description="Helical" evidence="5">
    <location>
        <begin position="234"/>
        <end position="250"/>
    </location>
</feature>
<evidence type="ECO:0000256" key="5">
    <source>
        <dbReference type="SAM" id="Phobius"/>
    </source>
</evidence>
<keyword evidence="4 5" id="KW-0472">Membrane</keyword>
<feature type="transmembrane region" description="Helical" evidence="5">
    <location>
        <begin position="209"/>
        <end position="227"/>
    </location>
</feature>
<dbReference type="Pfam" id="PF04932">
    <property type="entry name" value="Wzy_C"/>
    <property type="match status" value="1"/>
</dbReference>
<accession>A0A1Q8Q9S8</accession>
<feature type="transmembrane region" description="Helical" evidence="5">
    <location>
        <begin position="438"/>
        <end position="455"/>
    </location>
</feature>
<dbReference type="PANTHER" id="PTHR37422">
    <property type="entry name" value="TEICHURONIC ACID BIOSYNTHESIS PROTEIN TUAE"/>
    <property type="match status" value="1"/>
</dbReference>
<dbReference type="PANTHER" id="PTHR37422:SF13">
    <property type="entry name" value="LIPOPOLYSACCHARIDE BIOSYNTHESIS PROTEIN PA4999-RELATED"/>
    <property type="match status" value="1"/>
</dbReference>
<feature type="transmembrane region" description="Helical" evidence="5">
    <location>
        <begin position="461"/>
        <end position="478"/>
    </location>
</feature>
<comment type="subcellular location">
    <subcellularLocation>
        <location evidence="1">Membrane</location>
        <topology evidence="1">Multi-pass membrane protein</topology>
    </subcellularLocation>
</comment>
<dbReference type="AlphaFoldDB" id="A0A1Q8Q9S8"/>
<feature type="transmembrane region" description="Helical" evidence="5">
    <location>
        <begin position="64"/>
        <end position="85"/>
    </location>
</feature>
<comment type="caution">
    <text evidence="7">The sequence shown here is derived from an EMBL/GenBank/DDBJ whole genome shotgun (WGS) entry which is preliminary data.</text>
</comment>
<dbReference type="OrthoDB" id="2957833at2"/>
<organism evidence="7 8">
    <name type="scientific">Domibacillus antri</name>
    <dbReference type="NCBI Taxonomy" id="1714264"/>
    <lineage>
        <taxon>Bacteria</taxon>
        <taxon>Bacillati</taxon>
        <taxon>Bacillota</taxon>
        <taxon>Bacilli</taxon>
        <taxon>Bacillales</taxon>
        <taxon>Bacillaceae</taxon>
        <taxon>Domibacillus</taxon>
    </lineage>
</organism>
<evidence type="ECO:0000256" key="1">
    <source>
        <dbReference type="ARBA" id="ARBA00004141"/>
    </source>
</evidence>